<dbReference type="EMBL" id="OV121137">
    <property type="protein sequence ID" value="CAH0559689.1"/>
    <property type="molecule type" value="Genomic_DNA"/>
</dbReference>
<feature type="coiled-coil region" evidence="18">
    <location>
        <begin position="431"/>
        <end position="469"/>
    </location>
</feature>
<feature type="domain" description="Letm1 RBD" evidence="21">
    <location>
        <begin position="157"/>
        <end position="387"/>
    </location>
</feature>
<dbReference type="GO" id="GO:0030003">
    <property type="term" value="P:intracellular monoatomic cation homeostasis"/>
    <property type="evidence" value="ECO:0007669"/>
    <property type="project" value="TreeGrafter"/>
</dbReference>
<evidence type="ECO:0000259" key="21">
    <source>
        <dbReference type="Pfam" id="PF07766"/>
    </source>
</evidence>
<keyword evidence="12 20" id="KW-1133">Transmembrane helix</keyword>
<dbReference type="OrthoDB" id="624114at2759"/>
<keyword evidence="13 18" id="KW-0175">Coiled coil</keyword>
<keyword evidence="6" id="KW-0109">Calcium transport</keyword>
<dbReference type="GO" id="GO:0015297">
    <property type="term" value="F:antiporter activity"/>
    <property type="evidence" value="ECO:0007669"/>
    <property type="project" value="UniProtKB-KW"/>
</dbReference>
<keyword evidence="7 20" id="KW-0812">Transmembrane</keyword>
<proteinExistence type="inferred from homology"/>
<keyword evidence="15" id="KW-0496">Mitochondrion</keyword>
<evidence type="ECO:0000256" key="1">
    <source>
        <dbReference type="ARBA" id="ARBA00004434"/>
    </source>
</evidence>
<keyword evidence="16 20" id="KW-0472">Membrane</keyword>
<evidence type="ECO:0000256" key="17">
    <source>
        <dbReference type="ARBA" id="ARBA00031360"/>
    </source>
</evidence>
<dbReference type="Pfam" id="PF07766">
    <property type="entry name" value="LETM1_RBD"/>
    <property type="match status" value="1"/>
</dbReference>
<dbReference type="PANTHER" id="PTHR14009">
    <property type="entry name" value="LEUCINE ZIPPER-EF-HAND CONTAINING TRANSMEMBRANE PROTEIN"/>
    <property type="match status" value="1"/>
</dbReference>
<feature type="coiled-coil region" evidence="18">
    <location>
        <begin position="521"/>
        <end position="601"/>
    </location>
</feature>
<dbReference type="InterPro" id="IPR033122">
    <property type="entry name" value="LETM1-like_RBD"/>
</dbReference>
<organism evidence="23 24">
    <name type="scientific">Brassicogethes aeneus</name>
    <name type="common">Rape pollen beetle</name>
    <name type="synonym">Meligethes aeneus</name>
    <dbReference type="NCBI Taxonomy" id="1431903"/>
    <lineage>
        <taxon>Eukaryota</taxon>
        <taxon>Metazoa</taxon>
        <taxon>Ecdysozoa</taxon>
        <taxon>Arthropoda</taxon>
        <taxon>Hexapoda</taxon>
        <taxon>Insecta</taxon>
        <taxon>Pterygota</taxon>
        <taxon>Neoptera</taxon>
        <taxon>Endopterygota</taxon>
        <taxon>Coleoptera</taxon>
        <taxon>Polyphaga</taxon>
        <taxon>Cucujiformia</taxon>
        <taxon>Nitidulidae</taxon>
        <taxon>Meligethinae</taxon>
        <taxon>Brassicogethes</taxon>
    </lineage>
</organism>
<evidence type="ECO:0000256" key="19">
    <source>
        <dbReference type="SAM" id="MobiDB-lite"/>
    </source>
</evidence>
<evidence type="ECO:0000313" key="23">
    <source>
        <dbReference type="EMBL" id="CAH0559689.1"/>
    </source>
</evidence>
<dbReference type="Pfam" id="PF26561">
    <property type="entry name" value="LETM1_C"/>
    <property type="match status" value="1"/>
</dbReference>
<accession>A0A9P0FL50</accession>
<evidence type="ECO:0000256" key="15">
    <source>
        <dbReference type="ARBA" id="ARBA00023128"/>
    </source>
</evidence>
<name>A0A9P0FL50_BRAAE</name>
<feature type="domain" description="LETM1-like C-terminal" evidence="22">
    <location>
        <begin position="525"/>
        <end position="590"/>
    </location>
</feature>
<protein>
    <recommendedName>
        <fullName evidence="3">Mitochondrial proton/calcium exchanger protein</fullName>
    </recommendedName>
    <alternativeName>
        <fullName evidence="17">Leucine zipper-EF-hand-containing transmembrane protein 1</fullName>
    </alternativeName>
</protein>
<keyword evidence="9" id="KW-0999">Mitochondrion inner membrane</keyword>
<evidence type="ECO:0000259" key="22">
    <source>
        <dbReference type="Pfam" id="PF26561"/>
    </source>
</evidence>
<evidence type="ECO:0000256" key="10">
    <source>
        <dbReference type="ARBA" id="ARBA00022837"/>
    </source>
</evidence>
<evidence type="ECO:0000256" key="20">
    <source>
        <dbReference type="SAM" id="Phobius"/>
    </source>
</evidence>
<keyword evidence="11" id="KW-0809">Transit peptide</keyword>
<keyword evidence="24" id="KW-1185">Reference proteome</keyword>
<comment type="similarity">
    <text evidence="2">Belongs to the LETM1 family.</text>
</comment>
<evidence type="ECO:0000256" key="4">
    <source>
        <dbReference type="ARBA" id="ARBA00022448"/>
    </source>
</evidence>
<evidence type="ECO:0000256" key="13">
    <source>
        <dbReference type="ARBA" id="ARBA00023054"/>
    </source>
</evidence>
<dbReference type="GO" id="GO:0005743">
    <property type="term" value="C:mitochondrial inner membrane"/>
    <property type="evidence" value="ECO:0007669"/>
    <property type="project" value="UniProtKB-SubCell"/>
</dbReference>
<sequence length="741" mass="84508">MYVLLRLPHIRQCRSKFLKSPHTRAACLLRTSASVVKTEPTRSNHSLLTVEHAQLPGFRPHLTHLVLVRNFQTSNRLYDKEPLKPSSKVEVTVQELKKNQEEKEKDVSKVVAPVVKKSLKQRIVDEIVHYYHGFRLLGIDIKIASALGFRVLRGKSLTRREYRLMTRTVGDIFRLVPFSVFIIVPFMELLLPVFIKFFPGMLPSTFQNAKEQEDKIKQNLKVKLEMAKFLQGTLDGMEVQHSERDSEKAKEFHNWFTKVRTSGEEVSNEDIMKFSKLFEDEITLDSLSRSQLIALCRVLEVQTLGPNNFLRFQLRMKLRSLAADDKMIQKEGVDSMTLSEVQQACRARGMRAYGMSEERLRNQLSQWLDLSLNEKVPPSLLLLSRALMLPETIPTGDKLKATISALPEAIVKQTQASIQEKEGKIDHKTKIEVLKEEEKKIAEERMENREEKKKEMELKKKDLDLLVDKAPIISAHSTPVLEDAAQKISIAKMAQQEEALQSKDFEIIDHAIDTVSKEKKLIVEKGEIEELKAEMADYEEDVTDLKKVVSSQPKPEVQETKGARRLFKTVNKMIGRLDNVMVELEKKERQIKKDLEIEETTKKKEELLKIDDIMTAIKEMQVIKDIPDQKKLDQITKVLNKMDYDQDGSLKIEDVLKVVEIMCKENVKLSDKQVDELIELLDKEEILSVEEKIGKALQESGGGSKKDSDSKPPSGGGGGGSGGAPPYRQNGHERSDGAPQR</sequence>
<evidence type="ECO:0000256" key="14">
    <source>
        <dbReference type="ARBA" id="ARBA00023065"/>
    </source>
</evidence>
<feature type="compositionally biased region" description="Gly residues" evidence="19">
    <location>
        <begin position="714"/>
        <end position="723"/>
    </location>
</feature>
<dbReference type="Proteomes" id="UP001154078">
    <property type="component" value="Chromosome 6"/>
</dbReference>
<dbReference type="GO" id="GO:0043022">
    <property type="term" value="F:ribosome binding"/>
    <property type="evidence" value="ECO:0007669"/>
    <property type="project" value="InterPro"/>
</dbReference>
<evidence type="ECO:0000256" key="6">
    <source>
        <dbReference type="ARBA" id="ARBA00022568"/>
    </source>
</evidence>
<feature type="compositionally biased region" description="Basic and acidic residues" evidence="19">
    <location>
        <begin position="730"/>
        <end position="741"/>
    </location>
</feature>
<dbReference type="InterPro" id="IPR044202">
    <property type="entry name" value="LETM1/MDM38-like"/>
</dbReference>
<evidence type="ECO:0000256" key="16">
    <source>
        <dbReference type="ARBA" id="ARBA00023136"/>
    </source>
</evidence>
<keyword evidence="4" id="KW-0813">Transport</keyword>
<evidence type="ECO:0000256" key="3">
    <source>
        <dbReference type="ARBA" id="ARBA00020557"/>
    </source>
</evidence>
<evidence type="ECO:0000256" key="11">
    <source>
        <dbReference type="ARBA" id="ARBA00022946"/>
    </source>
</evidence>
<dbReference type="AlphaFoldDB" id="A0A9P0FL50"/>
<dbReference type="PANTHER" id="PTHR14009:SF1">
    <property type="entry name" value="MITOCHONDRIAL PROTON_CALCIUM EXCHANGER PROTEIN"/>
    <property type="match status" value="1"/>
</dbReference>
<dbReference type="InterPro" id="IPR011992">
    <property type="entry name" value="EF-hand-dom_pair"/>
</dbReference>
<evidence type="ECO:0000256" key="2">
    <source>
        <dbReference type="ARBA" id="ARBA00009584"/>
    </source>
</evidence>
<evidence type="ECO:0000256" key="9">
    <source>
        <dbReference type="ARBA" id="ARBA00022792"/>
    </source>
</evidence>
<evidence type="ECO:0000256" key="7">
    <source>
        <dbReference type="ARBA" id="ARBA00022692"/>
    </source>
</evidence>
<evidence type="ECO:0000256" key="12">
    <source>
        <dbReference type="ARBA" id="ARBA00022989"/>
    </source>
</evidence>
<evidence type="ECO:0000313" key="24">
    <source>
        <dbReference type="Proteomes" id="UP001154078"/>
    </source>
</evidence>
<keyword evidence="10" id="KW-0106">Calcium</keyword>
<keyword evidence="5" id="KW-0050">Antiport</keyword>
<evidence type="ECO:0000256" key="5">
    <source>
        <dbReference type="ARBA" id="ARBA00022449"/>
    </source>
</evidence>
<evidence type="ECO:0000256" key="18">
    <source>
        <dbReference type="SAM" id="Coils"/>
    </source>
</evidence>
<evidence type="ECO:0000256" key="8">
    <source>
        <dbReference type="ARBA" id="ARBA00022723"/>
    </source>
</evidence>
<reference evidence="23" key="1">
    <citation type="submission" date="2021-12" db="EMBL/GenBank/DDBJ databases">
        <authorList>
            <person name="King R."/>
        </authorList>
    </citation>
    <scope>NUCLEOTIDE SEQUENCE</scope>
</reference>
<keyword evidence="8" id="KW-0479">Metal-binding</keyword>
<gene>
    <name evidence="23" type="ORF">MELIAE_LOCUS9715</name>
</gene>
<comment type="subcellular location">
    <subcellularLocation>
        <location evidence="1">Mitochondrion inner membrane</location>
        <topology evidence="1">Single-pass membrane protein</topology>
    </subcellularLocation>
</comment>
<feature type="transmembrane region" description="Helical" evidence="20">
    <location>
        <begin position="172"/>
        <end position="195"/>
    </location>
</feature>
<dbReference type="SUPFAM" id="SSF47473">
    <property type="entry name" value="EF-hand"/>
    <property type="match status" value="1"/>
</dbReference>
<feature type="region of interest" description="Disordered" evidence="19">
    <location>
        <begin position="696"/>
        <end position="741"/>
    </location>
</feature>
<keyword evidence="14" id="KW-0406">Ion transport</keyword>
<dbReference type="InterPro" id="IPR059005">
    <property type="entry name" value="LETM1_C"/>
</dbReference>